<evidence type="ECO:0000259" key="2">
    <source>
        <dbReference type="Pfam" id="PF01471"/>
    </source>
</evidence>
<dbReference type="Gene3D" id="1.10.101.10">
    <property type="entry name" value="PGBD-like superfamily/PGBD"/>
    <property type="match status" value="1"/>
</dbReference>
<reference evidence="4" key="1">
    <citation type="journal article" date="2019" name="Int. J. Syst. Evol. Microbiol.">
        <title>The Global Catalogue of Microorganisms (GCM) 10K type strain sequencing project: providing services to taxonomists for standard genome sequencing and annotation.</title>
        <authorList>
            <consortium name="The Broad Institute Genomics Platform"/>
            <consortium name="The Broad Institute Genome Sequencing Center for Infectious Disease"/>
            <person name="Wu L."/>
            <person name="Ma J."/>
        </authorList>
    </citation>
    <scope>NUCLEOTIDE SEQUENCE [LARGE SCALE GENOMIC DNA]</scope>
    <source>
        <strain evidence="4">TISTR 2562</strain>
    </source>
</reference>
<gene>
    <name evidence="3" type="ORF">ACFSUD_02710</name>
</gene>
<proteinExistence type="predicted"/>
<dbReference type="Proteomes" id="UP001597474">
    <property type="component" value="Unassembled WGS sequence"/>
</dbReference>
<sequence length="180" mass="19363">MLQAHLARYHPWLPLVAVLMLSACDTTPRASRPEPEPALRAATDAGPAGAAPGSCWGRSVQPAVIETVTEQVRLTDAAQDAGDSMAALPVYRTETRQKIVSPRREDWFETPCDEVLTAEFVASLQRALQVRGFHRGAISGRLDGATRRAVRAFQLQSGLDSAVLSLAAARRLGLIAVPRA</sequence>
<dbReference type="RefSeq" id="WP_386371236.1">
    <property type="nucleotide sequence ID" value="NZ_JBHUMP010000002.1"/>
</dbReference>
<feature type="region of interest" description="Disordered" evidence="1">
    <location>
        <begin position="27"/>
        <end position="54"/>
    </location>
</feature>
<dbReference type="InterPro" id="IPR002477">
    <property type="entry name" value="Peptidoglycan-bd-like"/>
</dbReference>
<keyword evidence="4" id="KW-1185">Reference proteome</keyword>
<evidence type="ECO:0000313" key="3">
    <source>
        <dbReference type="EMBL" id="MFD2738470.1"/>
    </source>
</evidence>
<protein>
    <submittedName>
        <fullName evidence="3">Peptidoglycan-binding protein</fullName>
    </submittedName>
</protein>
<dbReference type="EMBL" id="JBHUMP010000002">
    <property type="protein sequence ID" value="MFD2738470.1"/>
    <property type="molecule type" value="Genomic_DNA"/>
</dbReference>
<evidence type="ECO:0000313" key="4">
    <source>
        <dbReference type="Proteomes" id="UP001597474"/>
    </source>
</evidence>
<dbReference type="SUPFAM" id="SSF47090">
    <property type="entry name" value="PGBD-like"/>
    <property type="match status" value="1"/>
</dbReference>
<accession>A0ABW5TYT8</accession>
<comment type="caution">
    <text evidence="3">The sequence shown here is derived from an EMBL/GenBank/DDBJ whole genome shotgun (WGS) entry which is preliminary data.</text>
</comment>
<dbReference type="Pfam" id="PF01471">
    <property type="entry name" value="PG_binding_1"/>
    <property type="match status" value="1"/>
</dbReference>
<feature type="domain" description="Peptidoglycan binding-like" evidence="2">
    <location>
        <begin position="119"/>
        <end position="159"/>
    </location>
</feature>
<organism evidence="3 4">
    <name type="scientific">Sulfitobacter aestuarii</name>
    <dbReference type="NCBI Taxonomy" id="2161676"/>
    <lineage>
        <taxon>Bacteria</taxon>
        <taxon>Pseudomonadati</taxon>
        <taxon>Pseudomonadota</taxon>
        <taxon>Alphaproteobacteria</taxon>
        <taxon>Rhodobacterales</taxon>
        <taxon>Roseobacteraceae</taxon>
        <taxon>Sulfitobacter</taxon>
    </lineage>
</organism>
<evidence type="ECO:0000256" key="1">
    <source>
        <dbReference type="SAM" id="MobiDB-lite"/>
    </source>
</evidence>
<name>A0ABW5TYT8_9RHOB</name>
<dbReference type="InterPro" id="IPR036365">
    <property type="entry name" value="PGBD-like_sf"/>
</dbReference>
<feature type="compositionally biased region" description="Low complexity" evidence="1">
    <location>
        <begin position="38"/>
        <end position="53"/>
    </location>
</feature>
<dbReference type="InterPro" id="IPR036366">
    <property type="entry name" value="PGBDSf"/>
</dbReference>